<dbReference type="GO" id="GO:0005737">
    <property type="term" value="C:cytoplasm"/>
    <property type="evidence" value="ECO:0007669"/>
    <property type="project" value="UniProtKB-SubCell"/>
</dbReference>
<protein>
    <recommendedName>
        <fullName evidence="9">PUM-HD domain-containing protein</fullName>
    </recommendedName>
</protein>
<dbReference type="FunFam" id="1.25.10.10:FF:000004">
    <property type="entry name" value="Pumilio homolog 1 isoform 2"/>
    <property type="match status" value="1"/>
</dbReference>
<dbReference type="InterPro" id="IPR012940">
    <property type="entry name" value="NABP"/>
</dbReference>
<comment type="function">
    <text evidence="6">Sequence-specific RNA-binding protein that regulates translation and mRNA stability by binding the 3'-UTR of target mRNAs. Binds the APUM-binding elements (APBEs) in the 3'-UTR mRNA sequence of CLV1, PNH, WUS and FAS2.</text>
</comment>
<proteinExistence type="predicted"/>
<feature type="domain" description="PUM-HD" evidence="9">
    <location>
        <begin position="523"/>
        <end position="863"/>
    </location>
</feature>
<dbReference type="GO" id="GO:0003729">
    <property type="term" value="F:mRNA binding"/>
    <property type="evidence" value="ECO:0007669"/>
    <property type="project" value="UniProtKB-ARBA"/>
</dbReference>
<dbReference type="GO" id="GO:0006417">
    <property type="term" value="P:regulation of translation"/>
    <property type="evidence" value="ECO:0007669"/>
    <property type="project" value="UniProtKB-KW"/>
</dbReference>
<comment type="caution">
    <text evidence="10">The sequence shown here is derived from an EMBL/GenBank/DDBJ whole genome shotgun (WGS) entry which is preliminary data.</text>
</comment>
<dbReference type="InterPro" id="IPR011989">
    <property type="entry name" value="ARM-like"/>
</dbReference>
<dbReference type="PROSITE" id="PS50303">
    <property type="entry name" value="PUM_HD"/>
    <property type="match status" value="1"/>
</dbReference>
<evidence type="ECO:0000256" key="4">
    <source>
        <dbReference type="ARBA" id="ARBA00022845"/>
    </source>
</evidence>
<feature type="region of interest" description="Disordered" evidence="8">
    <location>
        <begin position="206"/>
        <end position="225"/>
    </location>
</feature>
<accession>A0A328CY60</accession>
<dbReference type="PROSITE" id="PS50302">
    <property type="entry name" value="PUM"/>
    <property type="match status" value="8"/>
</dbReference>
<feature type="region of interest" description="Disordered" evidence="8">
    <location>
        <begin position="43"/>
        <end position="85"/>
    </location>
</feature>
<evidence type="ECO:0000313" key="11">
    <source>
        <dbReference type="Proteomes" id="UP000249390"/>
    </source>
</evidence>
<sequence>MISDNYSKMLSDVAMRSVPEAVDYDFSEDVESTLREQWKRVTEGNSREVERERELSALRSGSAPPTVEGSRSSFGCSHGHGVSEEELRVRSDPEYISYYYKNVNLNPRLPPPLLSKEDLPLARKDWRADGLIGLPGLGLGRQRKSIAEVIQDDISFPTSTSEHASHQSHSRIADVAEGSEYQLAHSPRNVVSSGCPLSYASALGASPFRSNTTNGQRIARESSPCIPPIGGGMVNSLENPIIPNLSNDISASKTDASDLVSAFSGMSLSVNDMVVDGRNNQKRQMHRQVDNRRSFSNFPNEKNHVSEHIPFSGYGTSPQSPPLLKTQRGVFNLPNSYDASFYGSEIGASRVNFKEFGGGLNMEPSFLPSPKELQNISRVGNLSFGGSVQNHPMDHLDIQSLRSSELAAARVAAFNRAAQGSSHMDLLELQKAYVSALLSSQRSQFGPPCFSQNIGLDHQGYYGIYPRSPLAGQVFPSSSYGLGTPFRRSGERDMHYPPGMQNIAGGAMEVWQYDPASNIGGNFASSLLEEFKLNKTRCFALSEIDGHVIEFSADQYGSRFIQQKLETATVEEKNMVFVEIMPQALSLMTDVFGNYVVQKFLELGSASQIRAMADRLTGHVLDLSLQMYGCRVIQKAIEVVELDQKTAMVSELDGHVMRCVRDQNGNHVIQKCIECVPEDTIQFMVTKFYDQVVTLSTHPYGCRVIQRVLEHCHSLQTQSKVMHEILQSVCMLAQDQYGNYVVQHVLVHGRPDQRSVIIDKMIGNLFQMSQQKYASNVVEKCLTYGTPEERQLLVNEILGSSDKNDPLQVLMKDQFANYVVQKVLETCDDHQLELILDRIKVHLNVLKKYTYGKHIVARVEKLVAAGERRIEFLSSYSAAQMA</sequence>
<dbReference type="PANTHER" id="PTHR12537:SF187">
    <property type="entry name" value="OS04G0276200 PROTEIN"/>
    <property type="match status" value="1"/>
</dbReference>
<keyword evidence="4" id="KW-0810">Translation regulation</keyword>
<feature type="repeat" description="Pumilio" evidence="7">
    <location>
        <begin position="651"/>
        <end position="686"/>
    </location>
</feature>
<evidence type="ECO:0000256" key="5">
    <source>
        <dbReference type="ARBA" id="ARBA00022884"/>
    </source>
</evidence>
<comment type="subcellular location">
    <subcellularLocation>
        <location evidence="1">Cytoplasm</location>
    </subcellularLocation>
</comment>
<feature type="repeat" description="Pumilio" evidence="7">
    <location>
        <begin position="579"/>
        <end position="614"/>
    </location>
</feature>
<feature type="repeat" description="Pumilio" evidence="7">
    <location>
        <begin position="543"/>
        <end position="578"/>
    </location>
</feature>
<evidence type="ECO:0000256" key="6">
    <source>
        <dbReference type="ARBA" id="ARBA00055193"/>
    </source>
</evidence>
<dbReference type="InterPro" id="IPR016024">
    <property type="entry name" value="ARM-type_fold"/>
</dbReference>
<dbReference type="InterPro" id="IPR033712">
    <property type="entry name" value="Pumilio_RNA-bd"/>
</dbReference>
<dbReference type="InterPro" id="IPR033133">
    <property type="entry name" value="PUM-HD"/>
</dbReference>
<feature type="repeat" description="Pumilio" evidence="7">
    <location>
        <begin position="687"/>
        <end position="723"/>
    </location>
</feature>
<dbReference type="Proteomes" id="UP000249390">
    <property type="component" value="Unassembled WGS sequence"/>
</dbReference>
<gene>
    <name evidence="10" type="ORF">DM860_003891</name>
</gene>
<dbReference type="AlphaFoldDB" id="A0A328CY60"/>
<feature type="repeat" description="Pumilio" evidence="7">
    <location>
        <begin position="760"/>
        <end position="795"/>
    </location>
</feature>
<evidence type="ECO:0000256" key="3">
    <source>
        <dbReference type="ARBA" id="ARBA00022737"/>
    </source>
</evidence>
<keyword evidence="5" id="KW-0694">RNA-binding</keyword>
<evidence type="ECO:0000313" key="10">
    <source>
        <dbReference type="EMBL" id="RAL36969.1"/>
    </source>
</evidence>
<dbReference type="InterPro" id="IPR001313">
    <property type="entry name" value="Pumilio_RNA-bd_rpt"/>
</dbReference>
<dbReference type="PANTHER" id="PTHR12537">
    <property type="entry name" value="RNA BINDING PROTEIN PUMILIO-RELATED"/>
    <property type="match status" value="1"/>
</dbReference>
<reference evidence="10 11" key="1">
    <citation type="submission" date="2018-06" db="EMBL/GenBank/DDBJ databases">
        <title>The Genome of Cuscuta australis (Dodder) Provides Insight into the Evolution of Plant Parasitism.</title>
        <authorList>
            <person name="Liu H."/>
        </authorList>
    </citation>
    <scope>NUCLEOTIDE SEQUENCE [LARGE SCALE GENOMIC DNA]</scope>
    <source>
        <strain evidence="11">cv. Yunnan</strain>
        <tissue evidence="10">Vines</tissue>
    </source>
</reference>
<evidence type="ECO:0000256" key="1">
    <source>
        <dbReference type="ARBA" id="ARBA00004496"/>
    </source>
</evidence>
<dbReference type="Pfam" id="PF07990">
    <property type="entry name" value="NABP"/>
    <property type="match status" value="2"/>
</dbReference>
<dbReference type="SUPFAM" id="SSF48371">
    <property type="entry name" value="ARM repeat"/>
    <property type="match status" value="1"/>
</dbReference>
<feature type="compositionally biased region" description="Basic and acidic residues" evidence="8">
    <location>
        <begin position="43"/>
        <end position="56"/>
    </location>
</feature>
<feature type="repeat" description="Pumilio" evidence="7">
    <location>
        <begin position="796"/>
        <end position="837"/>
    </location>
</feature>
<evidence type="ECO:0000256" key="7">
    <source>
        <dbReference type="PROSITE-ProRule" id="PRU00317"/>
    </source>
</evidence>
<evidence type="ECO:0000256" key="8">
    <source>
        <dbReference type="SAM" id="MobiDB-lite"/>
    </source>
</evidence>
<dbReference type="SMART" id="SM00025">
    <property type="entry name" value="Pumilio"/>
    <property type="match status" value="8"/>
</dbReference>
<dbReference type="Pfam" id="PF00806">
    <property type="entry name" value="PUF"/>
    <property type="match status" value="8"/>
</dbReference>
<name>A0A328CY60_9ASTE</name>
<evidence type="ECO:0000256" key="2">
    <source>
        <dbReference type="ARBA" id="ARBA00022490"/>
    </source>
</evidence>
<keyword evidence="3" id="KW-0677">Repeat</keyword>
<dbReference type="Gene3D" id="1.25.10.10">
    <property type="entry name" value="Leucine-rich Repeat Variant"/>
    <property type="match status" value="1"/>
</dbReference>
<feature type="repeat" description="Pumilio" evidence="7">
    <location>
        <begin position="724"/>
        <end position="759"/>
    </location>
</feature>
<evidence type="ECO:0000259" key="9">
    <source>
        <dbReference type="PROSITE" id="PS50303"/>
    </source>
</evidence>
<dbReference type="EMBL" id="NQVE01000217">
    <property type="protein sequence ID" value="RAL36969.1"/>
    <property type="molecule type" value="Genomic_DNA"/>
</dbReference>
<keyword evidence="2" id="KW-0963">Cytoplasm</keyword>
<organism evidence="10 11">
    <name type="scientific">Cuscuta australis</name>
    <dbReference type="NCBI Taxonomy" id="267555"/>
    <lineage>
        <taxon>Eukaryota</taxon>
        <taxon>Viridiplantae</taxon>
        <taxon>Streptophyta</taxon>
        <taxon>Embryophyta</taxon>
        <taxon>Tracheophyta</taxon>
        <taxon>Spermatophyta</taxon>
        <taxon>Magnoliopsida</taxon>
        <taxon>eudicotyledons</taxon>
        <taxon>Gunneridae</taxon>
        <taxon>Pentapetalae</taxon>
        <taxon>asterids</taxon>
        <taxon>lamiids</taxon>
        <taxon>Solanales</taxon>
        <taxon>Convolvulaceae</taxon>
        <taxon>Cuscuteae</taxon>
        <taxon>Cuscuta</taxon>
        <taxon>Cuscuta subgen. Grammica</taxon>
        <taxon>Cuscuta sect. Cleistogrammica</taxon>
    </lineage>
</organism>
<feature type="repeat" description="Pumilio" evidence="7">
    <location>
        <begin position="615"/>
        <end position="650"/>
    </location>
</feature>
<keyword evidence="11" id="KW-1185">Reference proteome</keyword>
<dbReference type="CDD" id="cd07920">
    <property type="entry name" value="Pumilio"/>
    <property type="match status" value="1"/>
</dbReference>